<dbReference type="SUPFAM" id="SSF54427">
    <property type="entry name" value="NTF2-like"/>
    <property type="match status" value="1"/>
</dbReference>
<dbReference type="Proteomes" id="UP001203423">
    <property type="component" value="Unassembled WGS sequence"/>
</dbReference>
<protein>
    <submittedName>
        <fullName evidence="3">Nuclear transport factor 2 family protein</fullName>
    </submittedName>
</protein>
<comment type="caution">
    <text evidence="3">The sequence shown here is derived from an EMBL/GenBank/DDBJ whole genome shotgun (WGS) entry which is preliminary data.</text>
</comment>
<feature type="chain" id="PRO_5046702359" evidence="1">
    <location>
        <begin position="28"/>
        <end position="163"/>
    </location>
</feature>
<dbReference type="RefSeq" id="WP_248939574.1">
    <property type="nucleotide sequence ID" value="NZ_JAKIKS010000021.1"/>
</dbReference>
<evidence type="ECO:0000313" key="3">
    <source>
        <dbReference type="EMBL" id="MCL1124294.1"/>
    </source>
</evidence>
<feature type="signal peptide" evidence="1">
    <location>
        <begin position="1"/>
        <end position="27"/>
    </location>
</feature>
<dbReference type="InterPro" id="IPR032710">
    <property type="entry name" value="NTF2-like_dom_sf"/>
</dbReference>
<keyword evidence="4" id="KW-1185">Reference proteome</keyword>
<name>A0ABT0L9B4_9GAMM</name>
<evidence type="ECO:0000256" key="1">
    <source>
        <dbReference type="SAM" id="SignalP"/>
    </source>
</evidence>
<accession>A0ABT0L9B4</accession>
<dbReference type="Pfam" id="PF13474">
    <property type="entry name" value="SnoaL_3"/>
    <property type="match status" value="1"/>
</dbReference>
<dbReference type="Gene3D" id="3.10.450.50">
    <property type="match status" value="1"/>
</dbReference>
<evidence type="ECO:0000313" key="4">
    <source>
        <dbReference type="Proteomes" id="UP001203423"/>
    </source>
</evidence>
<proteinExistence type="predicted"/>
<keyword evidence="1" id="KW-0732">Signal</keyword>
<sequence>MRHRKIISLGIGLLLAACTSISSLAWAHGNEPHDNGPAAFIGENLPAAKVVKQFHRALKASDEAGVKQVLATDVLIYEGGSVEPSLAVYASGHLQADMAYLKGLTINLKERQVRVTGDIAIATSVSHVVGEYKGKKVDSTNMETLVLKRQSDNTWKIVHIHWS</sequence>
<dbReference type="InterPro" id="IPR037401">
    <property type="entry name" value="SnoaL-like"/>
</dbReference>
<organism evidence="3 4">
    <name type="scientific">Shewanella surugensis</name>
    <dbReference type="NCBI Taxonomy" id="212020"/>
    <lineage>
        <taxon>Bacteria</taxon>
        <taxon>Pseudomonadati</taxon>
        <taxon>Pseudomonadota</taxon>
        <taxon>Gammaproteobacteria</taxon>
        <taxon>Alteromonadales</taxon>
        <taxon>Shewanellaceae</taxon>
        <taxon>Shewanella</taxon>
    </lineage>
</organism>
<dbReference type="EMBL" id="JAKIKS010000021">
    <property type="protein sequence ID" value="MCL1124294.1"/>
    <property type="molecule type" value="Genomic_DNA"/>
</dbReference>
<feature type="domain" description="SnoaL-like" evidence="2">
    <location>
        <begin position="49"/>
        <end position="163"/>
    </location>
</feature>
<gene>
    <name evidence="3" type="ORF">L2764_07370</name>
</gene>
<evidence type="ECO:0000259" key="2">
    <source>
        <dbReference type="Pfam" id="PF13474"/>
    </source>
</evidence>
<reference evidence="3 4" key="1">
    <citation type="submission" date="2022-01" db="EMBL/GenBank/DDBJ databases">
        <title>Whole genome-based taxonomy of the Shewanellaceae.</title>
        <authorList>
            <person name="Martin-Rodriguez A.J."/>
        </authorList>
    </citation>
    <scope>NUCLEOTIDE SEQUENCE [LARGE SCALE GENOMIC DNA]</scope>
    <source>
        <strain evidence="3 4">DSM 17177</strain>
    </source>
</reference>
<dbReference type="PROSITE" id="PS51257">
    <property type="entry name" value="PROKAR_LIPOPROTEIN"/>
    <property type="match status" value="1"/>
</dbReference>